<feature type="binding site" evidence="11">
    <location>
        <position position="92"/>
    </location>
    <ligand>
        <name>Zn(2+)</name>
        <dbReference type="ChEBI" id="CHEBI:29105"/>
        <note>ligand shared between dimeric partners</note>
    </ligand>
</feature>
<keyword evidence="8 11" id="KW-0028">Amino-acid biosynthesis</keyword>
<comment type="catalytic activity">
    <reaction evidence="2">
        <text>1-(5-phospho-beta-D-ribosyl)-ATP + H2O = 1-(5-phospho-beta-D-ribosyl)-5'-AMP + diphosphate + H(+)</text>
        <dbReference type="Rhea" id="RHEA:22828"/>
        <dbReference type="ChEBI" id="CHEBI:15377"/>
        <dbReference type="ChEBI" id="CHEBI:15378"/>
        <dbReference type="ChEBI" id="CHEBI:33019"/>
        <dbReference type="ChEBI" id="CHEBI:59457"/>
        <dbReference type="ChEBI" id="CHEBI:73183"/>
        <dbReference type="EC" id="3.6.1.31"/>
    </reaction>
</comment>
<keyword evidence="11" id="KW-0460">Magnesium</keyword>
<evidence type="ECO:0000256" key="10">
    <source>
        <dbReference type="ARBA" id="ARBA00023102"/>
    </source>
</evidence>
<evidence type="ECO:0000256" key="11">
    <source>
        <dbReference type="HAMAP-Rule" id="MF_01021"/>
    </source>
</evidence>
<gene>
    <name evidence="11" type="primary">hisI</name>
    <name evidence="13" type="ORF">A2042_04425</name>
</gene>
<dbReference type="HAMAP" id="MF_01021">
    <property type="entry name" value="HisI"/>
    <property type="match status" value="1"/>
</dbReference>
<dbReference type="GO" id="GO:0004635">
    <property type="term" value="F:phosphoribosyl-AMP cyclohydrolase activity"/>
    <property type="evidence" value="ECO:0007669"/>
    <property type="project" value="UniProtKB-UniRule"/>
</dbReference>
<dbReference type="InterPro" id="IPR002496">
    <property type="entry name" value="PRib_AMP_CycHydrolase_dom"/>
</dbReference>
<comment type="similarity">
    <text evidence="5">In the C-terminal section; belongs to the PRA-PH family.</text>
</comment>
<dbReference type="GO" id="GO:0005737">
    <property type="term" value="C:cytoplasm"/>
    <property type="evidence" value="ECO:0007669"/>
    <property type="project" value="UniProtKB-SubCell"/>
</dbReference>
<evidence type="ECO:0000256" key="3">
    <source>
        <dbReference type="ARBA" id="ARBA00005169"/>
    </source>
</evidence>
<dbReference type="GO" id="GO:0008270">
    <property type="term" value="F:zinc ion binding"/>
    <property type="evidence" value="ECO:0007669"/>
    <property type="project" value="UniProtKB-UniRule"/>
</dbReference>
<comment type="catalytic activity">
    <reaction evidence="1 11">
        <text>1-(5-phospho-beta-D-ribosyl)-5'-AMP + H2O = 1-(5-phospho-beta-D-ribosyl)-5-[(5-phospho-beta-D-ribosylamino)methylideneamino]imidazole-4-carboxamide</text>
        <dbReference type="Rhea" id="RHEA:20049"/>
        <dbReference type="ChEBI" id="CHEBI:15377"/>
        <dbReference type="ChEBI" id="CHEBI:58435"/>
        <dbReference type="ChEBI" id="CHEBI:59457"/>
        <dbReference type="EC" id="3.5.4.19"/>
    </reaction>
</comment>
<reference evidence="13 14" key="1">
    <citation type="journal article" date="2016" name="Nat. Commun.">
        <title>Thousands of microbial genomes shed light on interconnected biogeochemical processes in an aquifer system.</title>
        <authorList>
            <person name="Anantharaman K."/>
            <person name="Brown C.T."/>
            <person name="Hug L.A."/>
            <person name="Sharon I."/>
            <person name="Castelle C.J."/>
            <person name="Probst A.J."/>
            <person name="Thomas B.C."/>
            <person name="Singh A."/>
            <person name="Wilkins M.J."/>
            <person name="Karaoz U."/>
            <person name="Brodie E.L."/>
            <person name="Williams K.H."/>
            <person name="Hubbard S.S."/>
            <person name="Banfield J.F."/>
        </authorList>
    </citation>
    <scope>NUCLEOTIDE SEQUENCE [LARGE SCALE GENOMIC DNA]</scope>
</reference>
<evidence type="ECO:0000256" key="2">
    <source>
        <dbReference type="ARBA" id="ARBA00001460"/>
    </source>
</evidence>
<evidence type="ECO:0000313" key="14">
    <source>
        <dbReference type="Proteomes" id="UP000178526"/>
    </source>
</evidence>
<dbReference type="NCBIfam" id="NF000768">
    <property type="entry name" value="PRK00051.1"/>
    <property type="match status" value="1"/>
</dbReference>
<name>A0A1F7RJB1_9BACT</name>
<dbReference type="GO" id="GO:0004636">
    <property type="term" value="F:phosphoribosyl-ATP diphosphatase activity"/>
    <property type="evidence" value="ECO:0007669"/>
    <property type="project" value="UniProtKB-EC"/>
</dbReference>
<protein>
    <recommendedName>
        <fullName evidence="11">Phosphoribosyl-AMP cyclohydrolase</fullName>
        <shortName evidence="11">PRA-CH</shortName>
        <ecNumber evidence="11">3.5.4.19</ecNumber>
    </recommendedName>
</protein>
<dbReference type="Pfam" id="PF01502">
    <property type="entry name" value="PRA-CH"/>
    <property type="match status" value="1"/>
</dbReference>
<dbReference type="InterPro" id="IPR026660">
    <property type="entry name" value="PRA-CH"/>
</dbReference>
<dbReference type="Proteomes" id="UP000178526">
    <property type="component" value="Unassembled WGS sequence"/>
</dbReference>
<accession>A0A1F7RJB1</accession>
<evidence type="ECO:0000256" key="6">
    <source>
        <dbReference type="ARBA" id="ARBA00008299"/>
    </source>
</evidence>
<feature type="domain" description="Phosphoribosyl-AMP cyclohydrolase" evidence="12">
    <location>
        <begin position="28"/>
        <end position="101"/>
    </location>
</feature>
<dbReference type="PANTHER" id="PTHR42945">
    <property type="entry name" value="HISTIDINE BIOSYNTHESIS BIFUNCTIONAL PROTEIN"/>
    <property type="match status" value="1"/>
</dbReference>
<keyword evidence="10 11" id="KW-0368">Histidine biosynthesis</keyword>
<proteinExistence type="inferred from homology"/>
<dbReference type="InterPro" id="IPR038019">
    <property type="entry name" value="PRib_AMP_CycHydrolase_sf"/>
</dbReference>
<feature type="binding site" evidence="11">
    <location>
        <position position="77"/>
    </location>
    <ligand>
        <name>Mg(2+)</name>
        <dbReference type="ChEBI" id="CHEBI:18420"/>
    </ligand>
</feature>
<dbReference type="GO" id="GO:0000105">
    <property type="term" value="P:L-histidine biosynthetic process"/>
    <property type="evidence" value="ECO:0007669"/>
    <property type="project" value="UniProtKB-UniRule"/>
</dbReference>
<feature type="binding site" evidence="11">
    <location>
        <position position="76"/>
    </location>
    <ligand>
        <name>Zn(2+)</name>
        <dbReference type="ChEBI" id="CHEBI:29105"/>
        <note>ligand shared between dimeric partners</note>
    </ligand>
</feature>
<comment type="function">
    <text evidence="11">Catalyzes the hydrolysis of the adenine ring of phosphoribosyl-AMP.</text>
</comment>
<evidence type="ECO:0000256" key="9">
    <source>
        <dbReference type="ARBA" id="ARBA00022801"/>
    </source>
</evidence>
<keyword evidence="9 11" id="KW-0378">Hydrolase</keyword>
<evidence type="ECO:0000256" key="8">
    <source>
        <dbReference type="ARBA" id="ARBA00022605"/>
    </source>
</evidence>
<dbReference type="UniPathway" id="UPA00031">
    <property type="reaction ID" value="UER00008"/>
</dbReference>
<comment type="pathway">
    <text evidence="3 11">Amino-acid biosynthesis; L-histidine biosynthesis; L-histidine from 5-phospho-alpha-D-ribose 1-diphosphate: step 3/9.</text>
</comment>
<sequence length="126" mass="14920">METIELKYDENGLIPAIIQDIENNEVLMMAYMDKNAFEQTLRTGKTHFWSRSRKQYWLKGESSGHTQEVKEIYYDCDKDTLLIKVIQNIAACHEGYRSCFFTKVDTKTGKPDIFMEKIFDEKKIYK</sequence>
<evidence type="ECO:0000256" key="5">
    <source>
        <dbReference type="ARBA" id="ARBA00007731"/>
    </source>
</evidence>
<dbReference type="EMBL" id="MGDB01000073">
    <property type="protein sequence ID" value="OGL41258.1"/>
    <property type="molecule type" value="Genomic_DNA"/>
</dbReference>
<feature type="binding site" evidence="11">
    <location>
        <position position="75"/>
    </location>
    <ligand>
        <name>Mg(2+)</name>
        <dbReference type="ChEBI" id="CHEBI:18420"/>
    </ligand>
</feature>
<comment type="subcellular location">
    <subcellularLocation>
        <location evidence="11">Cytoplasm</location>
    </subcellularLocation>
</comment>
<dbReference type="AlphaFoldDB" id="A0A1F7RJB1"/>
<comment type="pathway">
    <text evidence="4">Amino-acid biosynthesis; L-histidine biosynthesis; L-histidine from 5-phospho-alpha-D-ribose 1-diphosphate: step 2/9.</text>
</comment>
<organism evidence="13 14">
    <name type="scientific">Candidatus Schekmanbacteria bacterium GWA2_38_11</name>
    <dbReference type="NCBI Taxonomy" id="1817876"/>
    <lineage>
        <taxon>Bacteria</taxon>
        <taxon>Candidatus Schekmaniibacteriota</taxon>
    </lineage>
</organism>
<dbReference type="PANTHER" id="PTHR42945:SF1">
    <property type="entry name" value="HISTIDINE BIOSYNTHESIS BIFUNCTIONAL PROTEIN HIS7"/>
    <property type="match status" value="1"/>
</dbReference>
<evidence type="ECO:0000259" key="12">
    <source>
        <dbReference type="Pfam" id="PF01502"/>
    </source>
</evidence>
<feature type="binding site" evidence="11">
    <location>
        <position position="79"/>
    </location>
    <ligand>
        <name>Mg(2+)</name>
        <dbReference type="ChEBI" id="CHEBI:18420"/>
    </ligand>
</feature>
<comment type="cofactor">
    <cofactor evidence="11">
        <name>Mg(2+)</name>
        <dbReference type="ChEBI" id="CHEBI:18420"/>
    </cofactor>
    <text evidence="11">Binds 1 Mg(2+) ion per subunit.</text>
</comment>
<keyword evidence="11" id="KW-0479">Metal-binding</keyword>
<dbReference type="Gene3D" id="3.10.20.810">
    <property type="entry name" value="Phosphoribosyl-AMP cyclohydrolase"/>
    <property type="match status" value="1"/>
</dbReference>
<keyword evidence="7 11" id="KW-0963">Cytoplasm</keyword>
<evidence type="ECO:0000256" key="7">
    <source>
        <dbReference type="ARBA" id="ARBA00022490"/>
    </source>
</evidence>
<evidence type="ECO:0000256" key="4">
    <source>
        <dbReference type="ARBA" id="ARBA00005204"/>
    </source>
</evidence>
<feature type="binding site" evidence="11">
    <location>
        <position position="99"/>
    </location>
    <ligand>
        <name>Zn(2+)</name>
        <dbReference type="ChEBI" id="CHEBI:29105"/>
        <note>ligand shared between dimeric partners</note>
    </ligand>
</feature>
<dbReference type="GO" id="GO:0000287">
    <property type="term" value="F:magnesium ion binding"/>
    <property type="evidence" value="ECO:0007669"/>
    <property type="project" value="UniProtKB-UniRule"/>
</dbReference>
<comment type="subunit">
    <text evidence="11">Homodimer.</text>
</comment>
<keyword evidence="11" id="KW-0862">Zinc</keyword>
<dbReference type="EC" id="3.5.4.19" evidence="11"/>
<comment type="cofactor">
    <cofactor evidence="11">
        <name>Zn(2+)</name>
        <dbReference type="ChEBI" id="CHEBI:29105"/>
    </cofactor>
    <text evidence="11">Binds 1 zinc ion per subunit.</text>
</comment>
<evidence type="ECO:0000256" key="1">
    <source>
        <dbReference type="ARBA" id="ARBA00000024"/>
    </source>
</evidence>
<evidence type="ECO:0000313" key="13">
    <source>
        <dbReference type="EMBL" id="OGL41258.1"/>
    </source>
</evidence>
<comment type="similarity">
    <text evidence="11">Belongs to the PRA-CH family.</text>
</comment>
<comment type="caution">
    <text evidence="13">The sequence shown here is derived from an EMBL/GenBank/DDBJ whole genome shotgun (WGS) entry which is preliminary data.</text>
</comment>
<dbReference type="SUPFAM" id="SSF141734">
    <property type="entry name" value="HisI-like"/>
    <property type="match status" value="1"/>
</dbReference>
<comment type="similarity">
    <text evidence="6">In the N-terminal section; belongs to the PRA-CH family.</text>
</comment>
<dbReference type="FunFam" id="3.10.20.810:FF:000001">
    <property type="entry name" value="Histidine biosynthesis bifunctional protein HisIE"/>
    <property type="match status" value="1"/>
</dbReference>